<reference evidence="2" key="1">
    <citation type="submission" date="2023-10" db="EMBL/GenBank/DDBJ databases">
        <title>Development of a sustainable strategy for remediation of hydrocarbon-contaminated territories based on the waste exchange concept.</title>
        <authorList>
            <person name="Krivoruchko A."/>
        </authorList>
    </citation>
    <scope>NUCLEOTIDE SEQUENCE</scope>
    <source>
        <strain evidence="2">IEGM 1279</strain>
    </source>
</reference>
<feature type="region of interest" description="Disordered" evidence="1">
    <location>
        <begin position="1"/>
        <end position="26"/>
    </location>
</feature>
<accession>A0AAE4R853</accession>
<dbReference type="EMBL" id="JAWLKH010000029">
    <property type="protein sequence ID" value="MDV6314256.1"/>
    <property type="molecule type" value="Genomic_DNA"/>
</dbReference>
<comment type="caution">
    <text evidence="2">The sequence shown here is derived from an EMBL/GenBank/DDBJ whole genome shotgun (WGS) entry which is preliminary data.</text>
</comment>
<evidence type="ECO:0000313" key="2">
    <source>
        <dbReference type="EMBL" id="MDV6314256.1"/>
    </source>
</evidence>
<feature type="compositionally biased region" description="Basic residues" evidence="1">
    <location>
        <begin position="1"/>
        <end position="18"/>
    </location>
</feature>
<dbReference type="AlphaFoldDB" id="A0AAE4R853"/>
<sequence length="77" mass="8517">QSRTRPHRTQRRLTRRPRTQPGGSVHLAVDTLGAPTTPAEAIASITEALATLRDTLRAAEEHQAAAKRHAARLYLDR</sequence>
<name>A0AAE4R853_9ACTN</name>
<feature type="non-terminal residue" evidence="2">
    <location>
        <position position="1"/>
    </location>
</feature>
<proteinExistence type="predicted"/>
<evidence type="ECO:0000256" key="1">
    <source>
        <dbReference type="SAM" id="MobiDB-lite"/>
    </source>
</evidence>
<evidence type="ECO:0000313" key="3">
    <source>
        <dbReference type="Proteomes" id="UP001185922"/>
    </source>
</evidence>
<gene>
    <name evidence="2" type="ORF">R3Q15_20635</name>
</gene>
<organism evidence="2 3">
    <name type="scientific">Gordonia amicalis</name>
    <dbReference type="NCBI Taxonomy" id="89053"/>
    <lineage>
        <taxon>Bacteria</taxon>
        <taxon>Bacillati</taxon>
        <taxon>Actinomycetota</taxon>
        <taxon>Actinomycetes</taxon>
        <taxon>Mycobacteriales</taxon>
        <taxon>Gordoniaceae</taxon>
        <taxon>Gordonia</taxon>
    </lineage>
</organism>
<dbReference type="Proteomes" id="UP001185922">
    <property type="component" value="Unassembled WGS sequence"/>
</dbReference>
<protein>
    <submittedName>
        <fullName evidence="2">Uncharacterized protein</fullName>
    </submittedName>
</protein>